<dbReference type="InterPro" id="IPR045079">
    <property type="entry name" value="Oxoprolinase-like"/>
</dbReference>
<dbReference type="Proteomes" id="UP001060164">
    <property type="component" value="Chromosome"/>
</dbReference>
<evidence type="ECO:0000313" key="3">
    <source>
        <dbReference type="EMBL" id="UWP58110.1"/>
    </source>
</evidence>
<sequence>MKKILGIDTGGTYTDSVVLEAGTKNLLYKSKTLTTKHNLRHCIETCFEQIPSEFLQDISMVCLSTTLATNAIVENHGCREGLILIGKRPKGMMPTDRYAIVEGLYDIMGRMRRPLNKEEIIRTIEKFRDKVDAIAISGYASIRNPAHEVYVAEMVRERLNIPVVCAHELTSTLGYYERTVTADLNARLIPLVCALMDAVRHVMERLSIDAPLMIVKGDGSLMTDACARSKPIETILSGPAASVMGGIYLSGLEDAFVMDIGGTTTDIANVVRGKLAVRDEGAKVGKWYTHVRAAEVFTAGLGGDSRICMDGNKKIQIGPEKSIPYCMASEKYPELLCELGEIYVSDAYRYFRHHDEEAYVLIRKYRKLAYTKDEEIIIEILRSAPHTLYYLEHHIHVQNLKGIISELLQEGVIGRISLTPTDVLHCSGAYQKWPSRISELATAIAADQMGVSLEEYIRAVHGKITQMLNCDAIQAAMYFDRQGFDIQNDPAADYFINYLHFENRSAVLTASYHLEKPIVAIGASAAAWTKDLSGKMDTEVIIPEHAEVANAVGAAVGKSVEKIEILIRQDSVSGDYIVYSPVNRRCFKTLDDAAGYARRSGNECIERLAESRNFDVSVQEEDMEIEDVTNGSRTFVERVVTVRANFHNCV</sequence>
<feature type="domain" description="Hydantoinase/oxoprolinase N-terminal" evidence="2">
    <location>
        <begin position="5"/>
        <end position="158"/>
    </location>
</feature>
<dbReference type="RefSeq" id="WP_044983636.1">
    <property type="nucleotide sequence ID" value="NZ_CABLBR010000051.1"/>
</dbReference>
<reference evidence="3" key="1">
    <citation type="journal article" date="2022" name="Cell">
        <title>Design, construction, and in vivo augmentation of a complex gut microbiome.</title>
        <authorList>
            <person name="Cheng A.G."/>
            <person name="Ho P.Y."/>
            <person name="Aranda-Diaz A."/>
            <person name="Jain S."/>
            <person name="Yu F.B."/>
            <person name="Meng X."/>
            <person name="Wang M."/>
            <person name="Iakiviak M."/>
            <person name="Nagashima K."/>
            <person name="Zhao A."/>
            <person name="Murugkar P."/>
            <person name="Patil A."/>
            <person name="Atabakhsh K."/>
            <person name="Weakley A."/>
            <person name="Yan J."/>
            <person name="Brumbaugh A.R."/>
            <person name="Higginbottom S."/>
            <person name="Dimas A."/>
            <person name="Shiver A.L."/>
            <person name="Deutschbauer A."/>
            <person name="Neff N."/>
            <person name="Sonnenburg J.L."/>
            <person name="Huang K.C."/>
            <person name="Fischbach M.A."/>
        </authorList>
    </citation>
    <scope>NUCLEOTIDE SEQUENCE</scope>
    <source>
        <strain evidence="3">DSM 19829</strain>
    </source>
</reference>
<proteinExistence type="predicted"/>
<organism evidence="3 4">
    <name type="scientific">Ruminococcus gauvreauii</name>
    <dbReference type="NCBI Taxonomy" id="438033"/>
    <lineage>
        <taxon>Bacteria</taxon>
        <taxon>Bacillati</taxon>
        <taxon>Bacillota</taxon>
        <taxon>Clostridia</taxon>
        <taxon>Eubacteriales</taxon>
        <taxon>Oscillospiraceae</taxon>
        <taxon>Ruminococcus</taxon>
    </lineage>
</organism>
<feature type="domain" description="Hydantoinase A/oxoprolinase" evidence="1">
    <location>
        <begin position="178"/>
        <end position="320"/>
    </location>
</feature>
<dbReference type="InterPro" id="IPR002821">
    <property type="entry name" value="Hydantoinase_A"/>
</dbReference>
<dbReference type="InterPro" id="IPR043129">
    <property type="entry name" value="ATPase_NBD"/>
</dbReference>
<evidence type="ECO:0000313" key="4">
    <source>
        <dbReference type="Proteomes" id="UP001060164"/>
    </source>
</evidence>
<dbReference type="EMBL" id="CP102290">
    <property type="protein sequence ID" value="UWP58110.1"/>
    <property type="molecule type" value="Genomic_DNA"/>
</dbReference>
<evidence type="ECO:0000259" key="2">
    <source>
        <dbReference type="Pfam" id="PF05378"/>
    </source>
</evidence>
<dbReference type="PANTHER" id="PTHR11365">
    <property type="entry name" value="5-OXOPROLINASE RELATED"/>
    <property type="match status" value="1"/>
</dbReference>
<keyword evidence="4" id="KW-1185">Reference proteome</keyword>
<dbReference type="SUPFAM" id="SSF53067">
    <property type="entry name" value="Actin-like ATPase domain"/>
    <property type="match status" value="1"/>
</dbReference>
<accession>A0ABY5VCD1</accession>
<protein>
    <submittedName>
        <fullName evidence="3">Hydantoinase/oxoprolinase family protein</fullName>
    </submittedName>
</protein>
<dbReference type="PANTHER" id="PTHR11365:SF2">
    <property type="entry name" value="5-OXOPROLINASE"/>
    <property type="match status" value="1"/>
</dbReference>
<evidence type="ECO:0000259" key="1">
    <source>
        <dbReference type="Pfam" id="PF01968"/>
    </source>
</evidence>
<gene>
    <name evidence="3" type="ORF">NQ502_11995</name>
</gene>
<dbReference type="Pfam" id="PF05378">
    <property type="entry name" value="Hydant_A_N"/>
    <property type="match status" value="1"/>
</dbReference>
<dbReference type="Pfam" id="PF01968">
    <property type="entry name" value="Hydantoinase_A"/>
    <property type="match status" value="1"/>
</dbReference>
<dbReference type="InterPro" id="IPR008040">
    <property type="entry name" value="Hydant_A_N"/>
</dbReference>
<name>A0ABY5VCD1_9FIRM</name>